<keyword evidence="1" id="KW-0433">Leucine-rich repeat</keyword>
<dbReference type="GO" id="GO:0035082">
    <property type="term" value="P:axoneme assembly"/>
    <property type="evidence" value="ECO:0007669"/>
    <property type="project" value="TreeGrafter"/>
</dbReference>
<evidence type="ECO:0000313" key="6">
    <source>
        <dbReference type="Proteomes" id="UP000314986"/>
    </source>
</evidence>
<dbReference type="PANTHER" id="PTHR45973:SF9">
    <property type="entry name" value="LEUCINE-RICH REPEAT-CONTAINING PROTEIN 46"/>
    <property type="match status" value="1"/>
</dbReference>
<reference evidence="5" key="4">
    <citation type="submission" date="2025-08" db="UniProtKB">
        <authorList>
            <consortium name="Ensembl"/>
        </authorList>
    </citation>
    <scope>IDENTIFICATION</scope>
</reference>
<accession>A0A4W3I4T8</accession>
<keyword evidence="6" id="KW-1185">Reference proteome</keyword>
<dbReference type="GO" id="GO:0005930">
    <property type="term" value="C:axoneme"/>
    <property type="evidence" value="ECO:0007669"/>
    <property type="project" value="TreeGrafter"/>
</dbReference>
<evidence type="ECO:0000313" key="5">
    <source>
        <dbReference type="Ensembl" id="ENSCMIP00000023792.1"/>
    </source>
</evidence>
<name>A0A4W3I4T8_CALMI</name>
<dbReference type="AlphaFoldDB" id="A0A4W3I4T8"/>
<evidence type="ECO:0000256" key="4">
    <source>
        <dbReference type="SAM" id="MobiDB-lite"/>
    </source>
</evidence>
<organism evidence="5 6">
    <name type="scientific">Callorhinchus milii</name>
    <name type="common">Ghost shark</name>
    <dbReference type="NCBI Taxonomy" id="7868"/>
    <lineage>
        <taxon>Eukaryota</taxon>
        <taxon>Metazoa</taxon>
        <taxon>Chordata</taxon>
        <taxon>Craniata</taxon>
        <taxon>Vertebrata</taxon>
        <taxon>Chondrichthyes</taxon>
        <taxon>Holocephali</taxon>
        <taxon>Chimaeriformes</taxon>
        <taxon>Callorhinchidae</taxon>
        <taxon>Callorhinchus</taxon>
    </lineage>
</organism>
<feature type="region of interest" description="Disordered" evidence="4">
    <location>
        <begin position="385"/>
        <end position="409"/>
    </location>
</feature>
<dbReference type="InParanoid" id="A0A4W3I4T8"/>
<proteinExistence type="predicted"/>
<evidence type="ECO:0000256" key="3">
    <source>
        <dbReference type="SAM" id="Coils"/>
    </source>
</evidence>
<reference evidence="6" key="3">
    <citation type="journal article" date="2014" name="Nature">
        <title>Elephant shark genome provides unique insights into gnathostome evolution.</title>
        <authorList>
            <consortium name="International Elephant Shark Genome Sequencing Consortium"/>
            <person name="Venkatesh B."/>
            <person name="Lee A.P."/>
            <person name="Ravi V."/>
            <person name="Maurya A.K."/>
            <person name="Lian M.M."/>
            <person name="Swann J.B."/>
            <person name="Ohta Y."/>
            <person name="Flajnik M.F."/>
            <person name="Sutoh Y."/>
            <person name="Kasahara M."/>
            <person name="Hoon S."/>
            <person name="Gangu V."/>
            <person name="Roy S.W."/>
            <person name="Irimia M."/>
            <person name="Korzh V."/>
            <person name="Kondrychyn I."/>
            <person name="Lim Z.W."/>
            <person name="Tay B.H."/>
            <person name="Tohari S."/>
            <person name="Kong K.W."/>
            <person name="Ho S."/>
            <person name="Lorente-Galdos B."/>
            <person name="Quilez J."/>
            <person name="Marques-Bonet T."/>
            <person name="Raney B.J."/>
            <person name="Ingham P.W."/>
            <person name="Tay A."/>
            <person name="Hillier L.W."/>
            <person name="Minx P."/>
            <person name="Boehm T."/>
            <person name="Wilson R.K."/>
            <person name="Brenner S."/>
            <person name="Warren W.C."/>
        </authorList>
    </citation>
    <scope>NUCLEOTIDE SEQUENCE [LARGE SCALE GENOMIC DNA]</scope>
</reference>
<reference evidence="6" key="2">
    <citation type="journal article" date="2007" name="PLoS Biol.">
        <title>Survey sequencing and comparative analysis of the elephant shark (Callorhinchus milii) genome.</title>
        <authorList>
            <person name="Venkatesh B."/>
            <person name="Kirkness E.F."/>
            <person name="Loh Y.H."/>
            <person name="Halpern A.L."/>
            <person name="Lee A.P."/>
            <person name="Johnson J."/>
            <person name="Dandona N."/>
            <person name="Viswanathan L.D."/>
            <person name="Tay A."/>
            <person name="Venter J.C."/>
            <person name="Strausberg R.L."/>
            <person name="Brenner S."/>
        </authorList>
    </citation>
    <scope>NUCLEOTIDE SEQUENCE [LARGE SCALE GENOMIC DNA]</scope>
</reference>
<dbReference type="GO" id="GO:0070840">
    <property type="term" value="F:dynein complex binding"/>
    <property type="evidence" value="ECO:0007669"/>
    <property type="project" value="TreeGrafter"/>
</dbReference>
<dbReference type="Proteomes" id="UP000314986">
    <property type="component" value="Unassembled WGS sequence"/>
</dbReference>
<reference evidence="6" key="1">
    <citation type="journal article" date="2006" name="Science">
        <title>Ancient noncoding elements conserved in the human genome.</title>
        <authorList>
            <person name="Venkatesh B."/>
            <person name="Kirkness E.F."/>
            <person name="Loh Y.H."/>
            <person name="Halpern A.L."/>
            <person name="Lee A.P."/>
            <person name="Johnson J."/>
            <person name="Dandona N."/>
            <person name="Viswanathan L.D."/>
            <person name="Tay A."/>
            <person name="Venter J.C."/>
            <person name="Strausberg R.L."/>
            <person name="Brenner S."/>
        </authorList>
    </citation>
    <scope>NUCLEOTIDE SEQUENCE [LARGE SCALE GENOMIC DNA]</scope>
</reference>
<feature type="coiled-coil region" evidence="3">
    <location>
        <begin position="62"/>
        <end position="92"/>
    </location>
</feature>
<evidence type="ECO:0000256" key="1">
    <source>
        <dbReference type="ARBA" id="ARBA00022614"/>
    </source>
</evidence>
<evidence type="ECO:0000256" key="2">
    <source>
        <dbReference type="ARBA" id="ARBA00022737"/>
    </source>
</evidence>
<sequence length="409" mass="46101">MGNEVIKKISNYRKVVTLRLRHLTYLDDRPVFPKDRACAEAWAQGGRDAELEEREKWESSERRKIEASIAAVSEVRRKAEEKRRLREIEESEVLALGNPEPRIATDTETRIKIQKFVNDVMDIHDEFLKDQQQEIEKDQTGFSAGEKDVQCLGVPVQSERQAKEWTCSSFDLECNMEQIALGSRVPRETSSEVPTTEGVLVTELERADTIETIYLKKEKLFIDDLPDLEDVTGFSAADEGQQLFTCDSVTSLPSICGWNNTDADTPFNMVYRPKIEIISAASAVSDCEDTQPEREVKQSQHSGHQQGPCWHHKANTAARQEVATQDINPKLGEAQSSEAKTLTIPLHSDSQTLQCSRKDEVDKPTKILIEEASTLSAPDRINLGKSACEEPPHESFNNVSLDYKHVTKS</sequence>
<protein>
    <submittedName>
        <fullName evidence="5">Uncharacterized protein</fullName>
    </submittedName>
</protein>
<dbReference type="Ensembl" id="ENSCMIT00000024194.1">
    <property type="protein sequence ID" value="ENSCMIP00000023792.1"/>
    <property type="gene ID" value="ENSCMIG00000010594.1"/>
</dbReference>
<dbReference type="InterPro" id="IPR050576">
    <property type="entry name" value="Cilia_flagella_integrity"/>
</dbReference>
<dbReference type="PANTHER" id="PTHR45973">
    <property type="entry name" value="PROTEIN PHOSPHATASE 1 REGULATORY SUBUNIT SDS22-RELATED"/>
    <property type="match status" value="1"/>
</dbReference>
<keyword evidence="3" id="KW-0175">Coiled coil</keyword>
<dbReference type="GeneTree" id="ENSGT00940000158494"/>
<keyword evidence="2" id="KW-0677">Repeat</keyword>
<dbReference type="STRING" id="7868.ENSCMIP00000023792"/>
<reference evidence="5" key="5">
    <citation type="submission" date="2025-09" db="UniProtKB">
        <authorList>
            <consortium name="Ensembl"/>
        </authorList>
    </citation>
    <scope>IDENTIFICATION</scope>
</reference>
<feature type="region of interest" description="Disordered" evidence="4">
    <location>
        <begin position="286"/>
        <end position="310"/>
    </location>
</feature>